<reference evidence="2" key="1">
    <citation type="submission" date="2022-11" db="UniProtKB">
        <authorList>
            <consortium name="WormBaseParasite"/>
        </authorList>
    </citation>
    <scope>IDENTIFICATION</scope>
</reference>
<evidence type="ECO:0000313" key="2">
    <source>
        <dbReference type="WBParaSite" id="nRc.2.0.1.t06350-RA"/>
    </source>
</evidence>
<accession>A0A915HX09</accession>
<name>A0A915HX09_ROMCU</name>
<keyword evidence="1" id="KW-1185">Reference proteome</keyword>
<evidence type="ECO:0000313" key="1">
    <source>
        <dbReference type="Proteomes" id="UP000887565"/>
    </source>
</evidence>
<organism evidence="1 2">
    <name type="scientific">Romanomermis culicivorax</name>
    <name type="common">Nematode worm</name>
    <dbReference type="NCBI Taxonomy" id="13658"/>
    <lineage>
        <taxon>Eukaryota</taxon>
        <taxon>Metazoa</taxon>
        <taxon>Ecdysozoa</taxon>
        <taxon>Nematoda</taxon>
        <taxon>Enoplea</taxon>
        <taxon>Dorylaimia</taxon>
        <taxon>Mermithida</taxon>
        <taxon>Mermithoidea</taxon>
        <taxon>Mermithidae</taxon>
        <taxon>Romanomermis</taxon>
    </lineage>
</organism>
<dbReference type="Proteomes" id="UP000887565">
    <property type="component" value="Unplaced"/>
</dbReference>
<dbReference type="AlphaFoldDB" id="A0A915HX09"/>
<protein>
    <submittedName>
        <fullName evidence="2">Uncharacterized protein</fullName>
    </submittedName>
</protein>
<proteinExistence type="predicted"/>
<dbReference type="WBParaSite" id="nRc.2.0.1.t06350-RA">
    <property type="protein sequence ID" value="nRc.2.0.1.t06350-RA"/>
    <property type="gene ID" value="nRc.2.0.1.g06350"/>
</dbReference>
<sequence length="67" mass="7747">MKNQFPKLGLNEKVSLNLSTSGLKCNTEMTDGNLQRNWTKRKLPFRLVTLCRLHSVPLRSAQEGKYR</sequence>